<accession>A0A5K0UBC1</accession>
<dbReference type="EMBL" id="UPSH01000002">
    <property type="protein sequence ID" value="VBB19041.1"/>
    <property type="molecule type" value="Genomic_DNA"/>
</dbReference>
<proteinExistence type="predicted"/>
<comment type="caution">
    <text evidence="2">The sequence shown here is derived from an EMBL/GenBank/DDBJ whole genome shotgun (WGS) entry which is preliminary data.</text>
</comment>
<evidence type="ECO:0000256" key="1">
    <source>
        <dbReference type="SAM" id="MobiDB-lite"/>
    </source>
</evidence>
<dbReference type="Proteomes" id="UP000594342">
    <property type="component" value="Unassembled WGS sequence"/>
</dbReference>
<evidence type="ECO:0000313" key="3">
    <source>
        <dbReference type="Proteomes" id="UP000594342"/>
    </source>
</evidence>
<keyword evidence="3" id="KW-1185">Reference proteome</keyword>
<organism evidence="2 3">
    <name type="scientific">Yasminevirus sp. GU-2018</name>
    <dbReference type="NCBI Taxonomy" id="2420051"/>
    <lineage>
        <taxon>Viruses</taxon>
        <taxon>Varidnaviria</taxon>
        <taxon>Bamfordvirae</taxon>
        <taxon>Nucleocytoviricota</taxon>
        <taxon>Megaviricetes</taxon>
        <taxon>Imitervirales</taxon>
        <taxon>Mimiviridae</taxon>
        <taxon>Klosneuvirinae</taxon>
        <taxon>Yasminevirus</taxon>
        <taxon>Yasminevirus saudimassiliense</taxon>
    </lineage>
</organism>
<feature type="compositionally biased region" description="Basic and acidic residues" evidence="1">
    <location>
        <begin position="10"/>
        <end position="21"/>
    </location>
</feature>
<feature type="region of interest" description="Disordered" evidence="1">
    <location>
        <begin position="1"/>
        <end position="32"/>
    </location>
</feature>
<gene>
    <name evidence="2" type="ORF">YASMINEVIRUS_1573</name>
</gene>
<sequence length="355" mass="40457">MSGSNQTKFIGEKALRPKEPLTPRSSSDSVENKDEIFHEIDKALNRPGPASVEYLVARPHSGFTFFGMGFNFNWYGHGAVVYTMPDGTRKVFNIVGGKPIGGIVEQHTPEEYLFTRNSDQGGVYNREFIGIRVQNVPSESIVKMDAKFEEIKRTSEVGNAKFDIFMGPIYNTFKHFFPGMAERGNCARWASVGLMEAGLLTRKTMWPKSIFIDMFENTKHTNAKSYDNLDVVSYRCMYHVEKDYGKNAKNPIELVSPLQFFRNLFYRDLRAFAHAEVSVPEGSNRAIVVPIDRSLAKKPSALRNNTINNPYFVVATSITSLYLIKRYPARWAFNATKNAYSRVRNYWSRMANQSK</sequence>
<name>A0A5K0UBC1_9VIRU</name>
<evidence type="ECO:0000313" key="2">
    <source>
        <dbReference type="EMBL" id="VBB19041.1"/>
    </source>
</evidence>
<protein>
    <submittedName>
        <fullName evidence="2">Uncharacterized protein</fullName>
    </submittedName>
</protein>
<reference evidence="2 3" key="1">
    <citation type="submission" date="2018-10" db="EMBL/GenBank/DDBJ databases">
        <authorList>
            <consortium name="IHU Genomes"/>
        </authorList>
    </citation>
    <scope>NUCLEOTIDE SEQUENCE [LARGE SCALE GENOMIC DNA]</scope>
    <source>
        <strain evidence="2 3">A1</strain>
    </source>
</reference>